<dbReference type="EnsemblMetazoa" id="XM_038191972.1">
    <property type="protein sequence ID" value="XP_038047900.1"/>
    <property type="gene ID" value="LOC119721997"/>
</dbReference>
<dbReference type="EnsemblMetazoa" id="XM_038191982.1">
    <property type="protein sequence ID" value="XP_038047910.1"/>
    <property type="gene ID" value="LOC119722007"/>
</dbReference>
<dbReference type="EnsemblMetazoa" id="XM_038191973.1">
    <property type="protein sequence ID" value="XP_038047901.1"/>
    <property type="gene ID" value="LOC119721999"/>
</dbReference>
<dbReference type="AlphaFoldDB" id="A0A913ZA73"/>
<feature type="compositionally biased region" description="Polar residues" evidence="1">
    <location>
        <begin position="344"/>
        <end position="355"/>
    </location>
</feature>
<feature type="compositionally biased region" description="Basic and acidic residues" evidence="1">
    <location>
        <begin position="374"/>
        <end position="383"/>
    </location>
</feature>
<feature type="region of interest" description="Disordered" evidence="1">
    <location>
        <begin position="319"/>
        <end position="383"/>
    </location>
</feature>
<protein>
    <submittedName>
        <fullName evidence="2">Uncharacterized protein</fullName>
    </submittedName>
</protein>
<name>A0A913ZA73_PATMI</name>
<dbReference type="RefSeq" id="XP_038047901.1">
    <property type="nucleotide sequence ID" value="XM_038191973.1"/>
</dbReference>
<keyword evidence="3" id="KW-1185">Reference proteome</keyword>
<accession>A0A913ZA73</accession>
<dbReference type="Proteomes" id="UP000887568">
    <property type="component" value="Unplaced"/>
</dbReference>
<sequence length="383" mass="43400">MVKERKTATIQTMLDELEMEMVPFSRHLFNASWQWQQYDIISKNVPPNWVVFCMDFGENYSCKSQDEAQGAHWSNVQATIHPVVASYRCTEEGCTRTVTDSMMFISNDTKHCNHGVQHFSKTAIKQLQEKGVKVEKLVHFTDGASSQYKSKINFSDVSLSISYFGFQTEKHYFGSRHGKGPCDREIGVLKKQANINVAARQAEIANAFDLYNFGKENLTRPSIPGEHVHEKRSFIFVQEGKINRNRPDHTDVETLKGTQRLHCVTGTDKPYVVAYRERSYFCHTCMTRIGKCSNEDITGTWNISNLKGVKGKTRTDDLAANINRSRNRKKDAVVGSDDVDLPENASSFSSQNATKDMTESDDVALPNNPSRSQNGEKDSGWIR</sequence>
<evidence type="ECO:0000256" key="1">
    <source>
        <dbReference type="SAM" id="MobiDB-lite"/>
    </source>
</evidence>
<dbReference type="PANTHER" id="PTHR46601:SF1">
    <property type="entry name" value="ADF-H DOMAIN-CONTAINING PROTEIN"/>
    <property type="match status" value="1"/>
</dbReference>
<reference evidence="2" key="1">
    <citation type="submission" date="2022-11" db="UniProtKB">
        <authorList>
            <consortium name="EnsemblMetazoa"/>
        </authorList>
    </citation>
    <scope>IDENTIFICATION</scope>
</reference>
<dbReference type="OrthoDB" id="6152551at2759"/>
<evidence type="ECO:0000313" key="2">
    <source>
        <dbReference type="EnsemblMetazoa" id="XP_038047901.1"/>
    </source>
</evidence>
<dbReference type="RefSeq" id="XP_038047900.1">
    <property type="nucleotide sequence ID" value="XM_038191972.1"/>
</dbReference>
<dbReference type="PANTHER" id="PTHR46601">
    <property type="entry name" value="ULP_PROTEASE DOMAIN-CONTAINING PROTEIN"/>
    <property type="match status" value="1"/>
</dbReference>
<dbReference type="GeneID" id="119721999"/>
<dbReference type="RefSeq" id="XP_038047910.1">
    <property type="nucleotide sequence ID" value="XM_038191982.1"/>
</dbReference>
<dbReference type="GeneID" id="119721997"/>
<evidence type="ECO:0000313" key="3">
    <source>
        <dbReference type="Proteomes" id="UP000887568"/>
    </source>
</evidence>
<dbReference type="GeneID" id="119722007"/>
<organism evidence="2 3">
    <name type="scientific">Patiria miniata</name>
    <name type="common">Bat star</name>
    <name type="synonym">Asterina miniata</name>
    <dbReference type="NCBI Taxonomy" id="46514"/>
    <lineage>
        <taxon>Eukaryota</taxon>
        <taxon>Metazoa</taxon>
        <taxon>Echinodermata</taxon>
        <taxon>Eleutherozoa</taxon>
        <taxon>Asterozoa</taxon>
        <taxon>Asteroidea</taxon>
        <taxon>Valvatacea</taxon>
        <taxon>Valvatida</taxon>
        <taxon>Asterinidae</taxon>
        <taxon>Patiria</taxon>
    </lineage>
</organism>
<proteinExistence type="predicted"/>